<dbReference type="AlphaFoldDB" id="A0A2M8Q795"/>
<evidence type="ECO:0000313" key="2">
    <source>
        <dbReference type="Proteomes" id="UP000230790"/>
    </source>
</evidence>
<reference evidence="1 2" key="1">
    <citation type="submission" date="2017-11" db="EMBL/GenBank/DDBJ databases">
        <title>Evolution of Phototrophy in the Chloroflexi Phylum Driven by Horizontal Gene Transfer.</title>
        <authorList>
            <person name="Ward L.M."/>
            <person name="Hemp J."/>
            <person name="Shih P.M."/>
            <person name="Mcglynn S.E."/>
            <person name="Fischer W."/>
        </authorList>
    </citation>
    <scope>NUCLEOTIDE SEQUENCE [LARGE SCALE GENOMIC DNA]</scope>
    <source>
        <strain evidence="1">JP3_7</strain>
    </source>
</reference>
<comment type="caution">
    <text evidence="1">The sequence shown here is derived from an EMBL/GenBank/DDBJ whole genome shotgun (WGS) entry which is preliminary data.</text>
</comment>
<protein>
    <submittedName>
        <fullName evidence="1">Orotate phosphoribosyltransferase</fullName>
    </submittedName>
</protein>
<gene>
    <name evidence="1" type="ORF">CUN48_17755</name>
</gene>
<name>A0A2M8Q795_9CHLR</name>
<dbReference type="Proteomes" id="UP000230790">
    <property type="component" value="Unassembled WGS sequence"/>
</dbReference>
<sequence>TGRLMPEARALVESWAANPRAWMPPEA</sequence>
<feature type="non-terminal residue" evidence="1">
    <location>
        <position position="1"/>
    </location>
</feature>
<dbReference type="EMBL" id="PGTN01000874">
    <property type="protein sequence ID" value="PJF45660.1"/>
    <property type="molecule type" value="Genomic_DNA"/>
</dbReference>
<dbReference type="GO" id="GO:0016757">
    <property type="term" value="F:glycosyltransferase activity"/>
    <property type="evidence" value="ECO:0007669"/>
    <property type="project" value="UniProtKB-KW"/>
</dbReference>
<evidence type="ECO:0000313" key="1">
    <source>
        <dbReference type="EMBL" id="PJF45660.1"/>
    </source>
</evidence>
<accession>A0A2M8Q795</accession>
<keyword evidence="1" id="KW-0808">Transferase</keyword>
<proteinExistence type="predicted"/>
<keyword evidence="1" id="KW-0328">Glycosyltransferase</keyword>
<organism evidence="1 2">
    <name type="scientific">Candidatus Thermofonsia Clade 3 bacterium</name>
    <dbReference type="NCBI Taxonomy" id="2364212"/>
    <lineage>
        <taxon>Bacteria</taxon>
        <taxon>Bacillati</taxon>
        <taxon>Chloroflexota</taxon>
        <taxon>Candidatus Thermofontia</taxon>
        <taxon>Candidatus Thermofonsia Clade 3</taxon>
    </lineage>
</organism>